<name>A0A9P7FVC1_9AGAR</name>
<proteinExistence type="predicted"/>
<keyword evidence="4" id="KW-0812">Transmembrane</keyword>
<evidence type="ECO:0000313" key="6">
    <source>
        <dbReference type="EMBL" id="KAG5637940.1"/>
    </source>
</evidence>
<evidence type="ECO:0000256" key="4">
    <source>
        <dbReference type="SAM" id="Phobius"/>
    </source>
</evidence>
<evidence type="ECO:0000313" key="7">
    <source>
        <dbReference type="Proteomes" id="UP000717328"/>
    </source>
</evidence>
<evidence type="ECO:0000259" key="5">
    <source>
        <dbReference type="PROSITE" id="PS50002"/>
    </source>
</evidence>
<dbReference type="Gene3D" id="2.30.30.40">
    <property type="entry name" value="SH3 Domains"/>
    <property type="match status" value="1"/>
</dbReference>
<protein>
    <recommendedName>
        <fullName evidence="5">SH3 domain-containing protein</fullName>
    </recommendedName>
</protein>
<dbReference type="InterPro" id="IPR001452">
    <property type="entry name" value="SH3_domain"/>
</dbReference>
<keyword evidence="7" id="KW-1185">Reference proteome</keyword>
<keyword evidence="4" id="KW-0472">Membrane</keyword>
<feature type="transmembrane region" description="Helical" evidence="4">
    <location>
        <begin position="52"/>
        <end position="74"/>
    </location>
</feature>
<dbReference type="PROSITE" id="PS50002">
    <property type="entry name" value="SH3"/>
    <property type="match status" value="1"/>
</dbReference>
<dbReference type="EMBL" id="JABCKI010005792">
    <property type="protein sequence ID" value="KAG5637940.1"/>
    <property type="molecule type" value="Genomic_DNA"/>
</dbReference>
<comment type="caution">
    <text evidence="6">The sequence shown here is derived from an EMBL/GenBank/DDBJ whole genome shotgun (WGS) entry which is preliminary data.</text>
</comment>
<dbReference type="Proteomes" id="UP000717328">
    <property type="component" value="Unassembled WGS sequence"/>
</dbReference>
<keyword evidence="1 2" id="KW-0728">SH3 domain</keyword>
<reference evidence="6" key="2">
    <citation type="submission" date="2021-10" db="EMBL/GenBank/DDBJ databases">
        <title>Phylogenomics reveals ancestral predisposition of the termite-cultivated fungus Termitomyces towards a domesticated lifestyle.</title>
        <authorList>
            <person name="Auxier B."/>
            <person name="Grum-Grzhimaylo A."/>
            <person name="Cardenas M.E."/>
            <person name="Lodge J.D."/>
            <person name="Laessoe T."/>
            <person name="Pedersen O."/>
            <person name="Smith M.E."/>
            <person name="Kuyper T.W."/>
            <person name="Franco-Molano E.A."/>
            <person name="Baroni T.J."/>
            <person name="Aanen D.K."/>
        </authorList>
    </citation>
    <scope>NUCLEOTIDE SEQUENCE</scope>
    <source>
        <strain evidence="6">D49</strain>
    </source>
</reference>
<evidence type="ECO:0000256" key="2">
    <source>
        <dbReference type="PROSITE-ProRule" id="PRU00192"/>
    </source>
</evidence>
<reference evidence="6" key="1">
    <citation type="submission" date="2021-02" db="EMBL/GenBank/DDBJ databases">
        <authorList>
            <person name="Nieuwenhuis M."/>
            <person name="Van De Peppel L.J.J."/>
        </authorList>
    </citation>
    <scope>NUCLEOTIDE SEQUENCE</scope>
    <source>
        <strain evidence="6">D49</strain>
    </source>
</reference>
<keyword evidence="4" id="KW-1133">Transmembrane helix</keyword>
<organism evidence="6 7">
    <name type="scientific">Sphagnurus paluster</name>
    <dbReference type="NCBI Taxonomy" id="117069"/>
    <lineage>
        <taxon>Eukaryota</taxon>
        <taxon>Fungi</taxon>
        <taxon>Dikarya</taxon>
        <taxon>Basidiomycota</taxon>
        <taxon>Agaricomycotina</taxon>
        <taxon>Agaricomycetes</taxon>
        <taxon>Agaricomycetidae</taxon>
        <taxon>Agaricales</taxon>
        <taxon>Tricholomatineae</taxon>
        <taxon>Lyophyllaceae</taxon>
        <taxon>Sphagnurus</taxon>
    </lineage>
</organism>
<feature type="region of interest" description="Disordered" evidence="3">
    <location>
        <begin position="158"/>
        <end position="177"/>
    </location>
</feature>
<evidence type="ECO:0000256" key="1">
    <source>
        <dbReference type="ARBA" id="ARBA00022443"/>
    </source>
</evidence>
<feature type="compositionally biased region" description="Pro residues" evidence="3">
    <location>
        <begin position="197"/>
        <end position="214"/>
    </location>
</feature>
<dbReference type="SUPFAM" id="SSF50044">
    <property type="entry name" value="SH3-domain"/>
    <property type="match status" value="1"/>
</dbReference>
<evidence type="ECO:0000256" key="3">
    <source>
        <dbReference type="SAM" id="MobiDB-lite"/>
    </source>
</evidence>
<dbReference type="InterPro" id="IPR035521">
    <property type="entry name" value="Fus1_SH3"/>
</dbReference>
<accession>A0A9P7FVC1</accession>
<dbReference type="Pfam" id="PF14604">
    <property type="entry name" value="SH3_9"/>
    <property type="match status" value="1"/>
</dbReference>
<dbReference type="InterPro" id="IPR036028">
    <property type="entry name" value="SH3-like_dom_sf"/>
</dbReference>
<sequence length="349" mass="38429">MQRKAHGPRRLTFLEHRATGTEAGSTLAMEPTVTQTSSRQLPVTSSPSSTRALAISIAAMGGLALVGVLVWRFFILKRRNARPSTALAGRVTVEKEYNSERHVDLADISIYTEKQHSVVLSPRIDRENSWVPQIKGYQGEKVALPEPAASAKGKIKSLKLPLHPRPPSSPLNSARTPPPSYYFMANGGVQSPRFIPIPPSPITPAASPPPPTPPANRKKSNFASLMEQSPLTEAFPTPRSESFAYQELIYPKHGDSTNNESSQDRVPRLMLVTTTFTPTLDDELSIKVGEIVHMLSEYRDGWCFVQRLGRMNAPKGAVPRFCLQDRTAVLPSRKRSNGSLKSQTSSRSR</sequence>
<dbReference type="AlphaFoldDB" id="A0A9P7FVC1"/>
<feature type="region of interest" description="Disordered" evidence="3">
    <location>
        <begin position="197"/>
        <end position="219"/>
    </location>
</feature>
<dbReference type="OrthoDB" id="5340910at2759"/>
<gene>
    <name evidence="6" type="ORF">H0H81_002534</name>
</gene>
<feature type="domain" description="SH3" evidence="5">
    <location>
        <begin position="265"/>
        <end position="328"/>
    </location>
</feature>
<dbReference type="CDD" id="cd11854">
    <property type="entry name" value="SH3_Fus1p"/>
    <property type="match status" value="1"/>
</dbReference>